<evidence type="ECO:0000313" key="3">
    <source>
        <dbReference type="Proteomes" id="UP000233837"/>
    </source>
</evidence>
<reference evidence="2 3" key="2">
    <citation type="journal article" date="2017" name="Nature">
        <title>The Apostasia genome and the evolution of orchids.</title>
        <authorList>
            <person name="Zhang G.Q."/>
            <person name="Liu K.W."/>
            <person name="Li Z."/>
            <person name="Lohaus R."/>
            <person name="Hsiao Y.Y."/>
            <person name="Niu S.C."/>
            <person name="Wang J.Y."/>
            <person name="Lin Y.C."/>
            <person name="Xu Q."/>
            <person name="Chen L.J."/>
            <person name="Yoshida K."/>
            <person name="Fujiwara S."/>
            <person name="Wang Z.W."/>
            <person name="Zhang Y.Q."/>
            <person name="Mitsuda N."/>
            <person name="Wang M."/>
            <person name="Liu G.H."/>
            <person name="Pecoraro L."/>
            <person name="Huang H.X."/>
            <person name="Xiao X.J."/>
            <person name="Lin M."/>
            <person name="Wu X.Y."/>
            <person name="Wu W.L."/>
            <person name="Chen Y.Y."/>
            <person name="Chang S.B."/>
            <person name="Sakamoto S."/>
            <person name="Ohme-Takagi M."/>
            <person name="Yagi M."/>
            <person name="Zeng S.J."/>
            <person name="Shen C.Y."/>
            <person name="Yeh C.M."/>
            <person name="Luo Y.B."/>
            <person name="Tsai W.C."/>
            <person name="Van de Peer Y."/>
            <person name="Liu Z.J."/>
        </authorList>
    </citation>
    <scope>NUCLEOTIDE SEQUENCE [LARGE SCALE GENOMIC DNA]</scope>
    <source>
        <tissue evidence="2">The whole plant</tissue>
    </source>
</reference>
<keyword evidence="1" id="KW-0472">Membrane</keyword>
<dbReference type="GO" id="GO:0016020">
    <property type="term" value="C:membrane"/>
    <property type="evidence" value="ECO:0007669"/>
    <property type="project" value="InterPro"/>
</dbReference>
<feature type="transmembrane region" description="Helical" evidence="1">
    <location>
        <begin position="21"/>
        <end position="38"/>
    </location>
</feature>
<dbReference type="Pfam" id="PF05758">
    <property type="entry name" value="Ycf1"/>
    <property type="match status" value="1"/>
</dbReference>
<organism evidence="2 3">
    <name type="scientific">Dendrobium catenatum</name>
    <dbReference type="NCBI Taxonomy" id="906689"/>
    <lineage>
        <taxon>Eukaryota</taxon>
        <taxon>Viridiplantae</taxon>
        <taxon>Streptophyta</taxon>
        <taxon>Embryophyta</taxon>
        <taxon>Tracheophyta</taxon>
        <taxon>Spermatophyta</taxon>
        <taxon>Magnoliopsida</taxon>
        <taxon>Liliopsida</taxon>
        <taxon>Asparagales</taxon>
        <taxon>Orchidaceae</taxon>
        <taxon>Epidendroideae</taxon>
        <taxon>Malaxideae</taxon>
        <taxon>Dendrobiinae</taxon>
        <taxon>Dendrobium</taxon>
    </lineage>
</organism>
<gene>
    <name evidence="2" type="primary">ycf1</name>
    <name evidence="2" type="ORF">MA16_Dca029190</name>
</gene>
<dbReference type="EMBL" id="KZ504779">
    <property type="protein sequence ID" value="PKU61176.1"/>
    <property type="molecule type" value="Genomic_DNA"/>
</dbReference>
<keyword evidence="1" id="KW-0812">Transmembrane</keyword>
<keyword evidence="3" id="KW-1185">Reference proteome</keyword>
<dbReference type="AlphaFoldDB" id="A0A2I0VCP1"/>
<proteinExistence type="predicted"/>
<protein>
    <submittedName>
        <fullName evidence="2">Membrane protein ycf1</fullName>
    </submittedName>
</protein>
<keyword evidence="1" id="KW-1133">Transmembrane helix</keyword>
<name>A0A2I0VCP1_9ASPA</name>
<dbReference type="Proteomes" id="UP000233837">
    <property type="component" value="Unassembled WGS sequence"/>
</dbReference>
<accession>A0A2I0VCP1</accession>
<sequence length="51" mass="5887">MMFISIYYAPLHLVLGRPHKIAILILSYFISFLLDLLPKIQCVISAFNVYS</sequence>
<dbReference type="InterPro" id="IPR008896">
    <property type="entry name" value="TIC214"/>
</dbReference>
<evidence type="ECO:0000313" key="2">
    <source>
        <dbReference type="EMBL" id="PKU61176.1"/>
    </source>
</evidence>
<evidence type="ECO:0000256" key="1">
    <source>
        <dbReference type="SAM" id="Phobius"/>
    </source>
</evidence>
<reference evidence="2 3" key="1">
    <citation type="journal article" date="2016" name="Sci. Rep.">
        <title>The Dendrobium catenatum Lindl. genome sequence provides insights into polysaccharide synthase, floral development and adaptive evolution.</title>
        <authorList>
            <person name="Zhang G.Q."/>
            <person name="Xu Q."/>
            <person name="Bian C."/>
            <person name="Tsai W.C."/>
            <person name="Yeh C.M."/>
            <person name="Liu K.W."/>
            <person name="Yoshida K."/>
            <person name="Zhang L.S."/>
            <person name="Chang S.B."/>
            <person name="Chen F."/>
            <person name="Shi Y."/>
            <person name="Su Y.Y."/>
            <person name="Zhang Y.Q."/>
            <person name="Chen L.J."/>
            <person name="Yin Y."/>
            <person name="Lin M."/>
            <person name="Huang H."/>
            <person name="Deng H."/>
            <person name="Wang Z.W."/>
            <person name="Zhu S.L."/>
            <person name="Zhao X."/>
            <person name="Deng C."/>
            <person name="Niu S.C."/>
            <person name="Huang J."/>
            <person name="Wang M."/>
            <person name="Liu G.H."/>
            <person name="Yang H.J."/>
            <person name="Xiao X.J."/>
            <person name="Hsiao Y.Y."/>
            <person name="Wu W.L."/>
            <person name="Chen Y.Y."/>
            <person name="Mitsuda N."/>
            <person name="Ohme-Takagi M."/>
            <person name="Luo Y.B."/>
            <person name="Van de Peer Y."/>
            <person name="Liu Z.J."/>
        </authorList>
    </citation>
    <scope>NUCLEOTIDE SEQUENCE [LARGE SCALE GENOMIC DNA]</scope>
    <source>
        <tissue evidence="2">The whole plant</tissue>
    </source>
</reference>